<dbReference type="AlphaFoldDB" id="A0A1I7RNF8"/>
<dbReference type="GO" id="GO:0008270">
    <property type="term" value="F:zinc ion binding"/>
    <property type="evidence" value="ECO:0007669"/>
    <property type="project" value="UniProtKB-KW"/>
</dbReference>
<protein>
    <submittedName>
        <fullName evidence="6">(pine wood nematode) hypothetical protein</fullName>
    </submittedName>
    <submittedName>
        <fullName evidence="9">RING-type domain-containing protein</fullName>
    </submittedName>
</protein>
<feature type="domain" description="RING-type" evidence="5">
    <location>
        <begin position="542"/>
        <end position="589"/>
    </location>
</feature>
<accession>A0A1I7RNF8</accession>
<dbReference type="eggNOG" id="ENOG502SUS0">
    <property type="taxonomic scope" value="Eukaryota"/>
</dbReference>
<evidence type="ECO:0000313" key="6">
    <source>
        <dbReference type="EMBL" id="CAD5232081.1"/>
    </source>
</evidence>
<gene>
    <name evidence="6" type="ORF">BXYJ_LOCUS12172</name>
</gene>
<dbReference type="Proteomes" id="UP000659654">
    <property type="component" value="Unassembled WGS sequence"/>
</dbReference>
<keyword evidence="2 4" id="KW-0863">Zinc-finger</keyword>
<dbReference type="Gene3D" id="3.30.40.10">
    <property type="entry name" value="Zinc/RING finger domain, C3HC4 (zinc finger)"/>
    <property type="match status" value="1"/>
</dbReference>
<evidence type="ECO:0000313" key="7">
    <source>
        <dbReference type="Proteomes" id="UP000095284"/>
    </source>
</evidence>
<dbReference type="InterPro" id="IPR017907">
    <property type="entry name" value="Znf_RING_CS"/>
</dbReference>
<dbReference type="OrthoDB" id="5786205at2759"/>
<dbReference type="Proteomes" id="UP000095284">
    <property type="component" value="Unplaced"/>
</dbReference>
<evidence type="ECO:0000259" key="5">
    <source>
        <dbReference type="PROSITE" id="PS50089"/>
    </source>
</evidence>
<evidence type="ECO:0000256" key="1">
    <source>
        <dbReference type="ARBA" id="ARBA00022723"/>
    </source>
</evidence>
<dbReference type="Proteomes" id="UP000582659">
    <property type="component" value="Unassembled WGS sequence"/>
</dbReference>
<dbReference type="SUPFAM" id="SSF57850">
    <property type="entry name" value="RING/U-box"/>
    <property type="match status" value="2"/>
</dbReference>
<reference evidence="6" key="2">
    <citation type="submission" date="2020-09" db="EMBL/GenBank/DDBJ databases">
        <authorList>
            <person name="Kikuchi T."/>
        </authorList>
    </citation>
    <scope>NUCLEOTIDE SEQUENCE</scope>
    <source>
        <strain evidence="6">Ka4C1</strain>
    </source>
</reference>
<name>A0A1I7RNF8_BURXY</name>
<dbReference type="InterPro" id="IPR013083">
    <property type="entry name" value="Znf_RING/FYVE/PHD"/>
</dbReference>
<keyword evidence="3" id="KW-0862">Zinc</keyword>
<sequence>MQIPTTSTDPFPESLVDLQAITSLVMPIRSAWTKSSTGTGADAVPDLSESEFPFLEGKPEVDRKTSKGRRHAGEQLLMKRLAGQGFVMKTVLDTGALGKRRRARLLSETVGDDMDASIHYSINRKNRWQLGSAVEMIKNKIDTDNVAFSAIDSVYGFDGQRVMAQHQLNQNGLVQSKHCKSHRGSQNGGEASGKGLEVRYLMSKPHPVAKLMTGNAFNKSKPAVRSKKRAQMDISVYSTDGEPTEVEEQPKQLPEEVINLYRPRQQTYTLADFIQDKSAPVIVRHRPENVNSEETFEQVEMPVSNISSSTTDYSTKVEHGNRFEIKLDADHVGIGKQIHWLQQAAVIAEREEFNFQWLNLARTAFQVDISPILMEHSYSPVIVLSFSYNQKEKMINVIFNASKECEIHRFHLEMGSMPYQKRVRLDTYLNLVLQNTRIHVLGVEPPRHGMNSTQFSTRTQPLTDYQLMSSTESLDKHITALVEGSTQESEVEEEDDFEHVDIDDLAFSDDENSEAIDEHENIDPTWIDESLDEQVAELKTVCHECGEDRTTEVITSGSCGHSFCFKCINRLVRPPIACKQAPLMCPAANCDKEYPMSLLPSVFPIPLIYLALRGRAEYMAKKHDLRMFECPTGCGTALIKREIPYNQVECGRCYNHWCPECLTAPHWPMTCSQAKQWREKCLIQADKGEEAEQNHIQIQYYEMVIDCQKRRFGTENWKLLAKELRKKVGYKLERQFVDIMKTTLQMVENGFAWLYMTKGPNRPASWPKVKVALMALYSEFNRVENCVIKSPQCENEAQVAAELHALRGLIRKGLQEYNP</sequence>
<dbReference type="PANTHER" id="PTHR31063">
    <property type="entry name" value="PROTEIN CBG08668"/>
    <property type="match status" value="1"/>
</dbReference>
<evidence type="ECO:0000313" key="9">
    <source>
        <dbReference type="WBParaSite" id="BXY_0224400.1"/>
    </source>
</evidence>
<dbReference type="CDD" id="cd16449">
    <property type="entry name" value="RING-HC"/>
    <property type="match status" value="1"/>
</dbReference>
<dbReference type="InterPro" id="IPR001841">
    <property type="entry name" value="Znf_RING"/>
</dbReference>
<dbReference type="EMBL" id="CAJFCV020000005">
    <property type="protein sequence ID" value="CAG9123969.1"/>
    <property type="molecule type" value="Genomic_DNA"/>
</dbReference>
<dbReference type="CDD" id="cd20335">
    <property type="entry name" value="BRcat_RBR"/>
    <property type="match status" value="1"/>
</dbReference>
<reference evidence="9" key="1">
    <citation type="submission" date="2016-11" db="UniProtKB">
        <authorList>
            <consortium name="WormBaseParasite"/>
        </authorList>
    </citation>
    <scope>IDENTIFICATION</scope>
</reference>
<keyword evidence="8" id="KW-1185">Reference proteome</keyword>
<dbReference type="PROSITE" id="PS00518">
    <property type="entry name" value="ZF_RING_1"/>
    <property type="match status" value="1"/>
</dbReference>
<evidence type="ECO:0000256" key="2">
    <source>
        <dbReference type="ARBA" id="ARBA00022771"/>
    </source>
</evidence>
<proteinExistence type="predicted"/>
<dbReference type="WBParaSite" id="BXY_0224400.1">
    <property type="protein sequence ID" value="BXY_0224400.1"/>
    <property type="gene ID" value="BXY_0224400"/>
</dbReference>
<dbReference type="PROSITE" id="PS50089">
    <property type="entry name" value="ZF_RING_2"/>
    <property type="match status" value="1"/>
</dbReference>
<organism evidence="7 9">
    <name type="scientific">Bursaphelenchus xylophilus</name>
    <name type="common">Pinewood nematode worm</name>
    <name type="synonym">Aphelenchoides xylophilus</name>
    <dbReference type="NCBI Taxonomy" id="6326"/>
    <lineage>
        <taxon>Eukaryota</taxon>
        <taxon>Metazoa</taxon>
        <taxon>Ecdysozoa</taxon>
        <taxon>Nematoda</taxon>
        <taxon>Chromadorea</taxon>
        <taxon>Rhabditida</taxon>
        <taxon>Tylenchina</taxon>
        <taxon>Tylenchomorpha</taxon>
        <taxon>Aphelenchoidea</taxon>
        <taxon>Aphelenchoididae</taxon>
        <taxon>Bursaphelenchus</taxon>
    </lineage>
</organism>
<evidence type="ECO:0000256" key="4">
    <source>
        <dbReference type="PROSITE-ProRule" id="PRU00175"/>
    </source>
</evidence>
<dbReference type="EMBL" id="CAJFDI010000005">
    <property type="protein sequence ID" value="CAD5232081.1"/>
    <property type="molecule type" value="Genomic_DNA"/>
</dbReference>
<evidence type="ECO:0000313" key="8">
    <source>
        <dbReference type="Proteomes" id="UP000659654"/>
    </source>
</evidence>
<dbReference type="PANTHER" id="PTHR31063:SF4">
    <property type="entry name" value="IBR DOMAIN-CONTAINING PROTEIN"/>
    <property type="match status" value="1"/>
</dbReference>
<keyword evidence="1" id="KW-0479">Metal-binding</keyword>
<evidence type="ECO:0000256" key="3">
    <source>
        <dbReference type="ARBA" id="ARBA00022833"/>
    </source>
</evidence>